<feature type="region of interest" description="Disordered" evidence="1">
    <location>
        <begin position="1"/>
        <end position="60"/>
    </location>
</feature>
<evidence type="ECO:0000313" key="3">
    <source>
        <dbReference type="Proteomes" id="UP000494165"/>
    </source>
</evidence>
<protein>
    <submittedName>
        <fullName evidence="2">Uncharacterized protein</fullName>
    </submittedName>
</protein>
<sequence>MGGSGRLDTPPRNTSQCSFAELEPDLTLVSPMPRRSTEMDQQARRPLRKKKKNSSPYRFASPQKTISAFTLSLNQHPIDTDAQFAVTLAPTPTLPLCFQRDASGALLCFQREFT</sequence>
<accession>A0A8S1CUM3</accession>
<organism evidence="2 3">
    <name type="scientific">Cloeon dipterum</name>
    <dbReference type="NCBI Taxonomy" id="197152"/>
    <lineage>
        <taxon>Eukaryota</taxon>
        <taxon>Metazoa</taxon>
        <taxon>Ecdysozoa</taxon>
        <taxon>Arthropoda</taxon>
        <taxon>Hexapoda</taxon>
        <taxon>Insecta</taxon>
        <taxon>Pterygota</taxon>
        <taxon>Palaeoptera</taxon>
        <taxon>Ephemeroptera</taxon>
        <taxon>Pisciforma</taxon>
        <taxon>Baetidae</taxon>
        <taxon>Cloeon</taxon>
    </lineage>
</organism>
<gene>
    <name evidence="2" type="ORF">CLODIP_2_CD15069</name>
</gene>
<dbReference type="Proteomes" id="UP000494165">
    <property type="component" value="Unassembled WGS sequence"/>
</dbReference>
<name>A0A8S1CUM3_9INSE</name>
<dbReference type="AlphaFoldDB" id="A0A8S1CUM3"/>
<evidence type="ECO:0000313" key="2">
    <source>
        <dbReference type="EMBL" id="CAB3373610.1"/>
    </source>
</evidence>
<proteinExistence type="predicted"/>
<evidence type="ECO:0000256" key="1">
    <source>
        <dbReference type="SAM" id="MobiDB-lite"/>
    </source>
</evidence>
<dbReference type="EMBL" id="CADEPI010000087">
    <property type="protein sequence ID" value="CAB3373610.1"/>
    <property type="molecule type" value="Genomic_DNA"/>
</dbReference>
<keyword evidence="3" id="KW-1185">Reference proteome</keyword>
<reference evidence="2 3" key="1">
    <citation type="submission" date="2020-04" db="EMBL/GenBank/DDBJ databases">
        <authorList>
            <person name="Alioto T."/>
            <person name="Alioto T."/>
            <person name="Gomez Garrido J."/>
        </authorList>
    </citation>
    <scope>NUCLEOTIDE SEQUENCE [LARGE SCALE GENOMIC DNA]</scope>
</reference>
<comment type="caution">
    <text evidence="2">The sequence shown here is derived from an EMBL/GenBank/DDBJ whole genome shotgun (WGS) entry which is preliminary data.</text>
</comment>